<dbReference type="GO" id="GO:0036064">
    <property type="term" value="C:ciliary basal body"/>
    <property type="evidence" value="ECO:0007669"/>
    <property type="project" value="TreeGrafter"/>
</dbReference>
<evidence type="ECO:0000256" key="2">
    <source>
        <dbReference type="SAM" id="MobiDB-lite"/>
    </source>
</evidence>
<feature type="region of interest" description="Disordered" evidence="2">
    <location>
        <begin position="1"/>
        <end position="65"/>
    </location>
</feature>
<dbReference type="InterPro" id="IPR001680">
    <property type="entry name" value="WD40_rpt"/>
</dbReference>
<feature type="compositionally biased region" description="Polar residues" evidence="2">
    <location>
        <begin position="930"/>
        <end position="941"/>
    </location>
</feature>
<evidence type="ECO:0000313" key="4">
    <source>
        <dbReference type="Proteomes" id="UP000689195"/>
    </source>
</evidence>
<organism evidence="3 4">
    <name type="scientific">Paramecium pentaurelia</name>
    <dbReference type="NCBI Taxonomy" id="43138"/>
    <lineage>
        <taxon>Eukaryota</taxon>
        <taxon>Sar</taxon>
        <taxon>Alveolata</taxon>
        <taxon>Ciliophora</taxon>
        <taxon>Intramacronucleata</taxon>
        <taxon>Oligohymenophorea</taxon>
        <taxon>Peniculida</taxon>
        <taxon>Parameciidae</taxon>
        <taxon>Paramecium</taxon>
    </lineage>
</organism>
<dbReference type="InterPro" id="IPR052803">
    <property type="entry name" value="Cilium-Associated_Jouberin"/>
</dbReference>
<dbReference type="PANTHER" id="PTHR44499:SF1">
    <property type="entry name" value="JOUBERIN"/>
    <property type="match status" value="1"/>
</dbReference>
<dbReference type="Proteomes" id="UP000689195">
    <property type="component" value="Unassembled WGS sequence"/>
</dbReference>
<feature type="repeat" description="WD" evidence="1">
    <location>
        <begin position="475"/>
        <end position="508"/>
    </location>
</feature>
<comment type="caution">
    <text evidence="3">The sequence shown here is derived from an EMBL/GenBank/DDBJ whole genome shotgun (WGS) entry which is preliminary data.</text>
</comment>
<reference evidence="3" key="1">
    <citation type="submission" date="2021-01" db="EMBL/GenBank/DDBJ databases">
        <authorList>
            <consortium name="Genoscope - CEA"/>
            <person name="William W."/>
        </authorList>
    </citation>
    <scope>NUCLEOTIDE SEQUENCE</scope>
</reference>
<feature type="region of interest" description="Disordered" evidence="2">
    <location>
        <begin position="854"/>
        <end position="976"/>
    </location>
</feature>
<name>A0A8S1YJN2_9CILI</name>
<evidence type="ECO:0000256" key="1">
    <source>
        <dbReference type="PROSITE-ProRule" id="PRU00221"/>
    </source>
</evidence>
<dbReference type="PROSITE" id="PS50082">
    <property type="entry name" value="WD_REPEATS_2"/>
    <property type="match status" value="1"/>
</dbReference>
<dbReference type="Pfam" id="PF00400">
    <property type="entry name" value="WD40"/>
    <property type="match status" value="2"/>
</dbReference>
<proteinExistence type="predicted"/>
<keyword evidence="4" id="KW-1185">Reference proteome</keyword>
<sequence length="976" mass="112029">MSRSNIPRQLPPLQQKRVGEGEMPFGGYQQLSQPAEKKVDFANSNFEQHDGNEDNEEEKLQPAPNHDSGMTFNNFMNDDLIYNCFSLGDRIGARINRLLHCDQPRITFVDKLNKVEYDQIVNPFSLSEKDKAQITPDRTVVVKIIGTSQLQMDTNIQHPFIRMHVINIKNGCYLYKPKNEDNQPREFTNAVYNYESNCITNIMDGERERVTCELELLTAFSTNFCDMRMATNSRAQWNEEILINMPADEFYKSDTIILFELLDFHPIYLQQRNSEFLDSDNFYRIAWGYARPNGLCKLHLGISKIQLYKYLFDTNKLKSVSRRESIPLVYFDFLWLDKVEYDAVLNVYLGTEPKPQFIEIYGKSQSTSVFEIERGDEEAKEKVKHSVVMEKVIEQRVEEITDQEKINLRRRRYLGDKEDHIPEKIAYKFASAPLGCYRLTFNKYGNYLACACTYRNSKTIIKLFDVENGQHFATYKGHRNIIHDLQFSQNSQYLITVSSDYTAKVWSVPQHSGDIINEEESDLLQICTLQHPSFVYAGLFLMDNKMPVVATCCFDSRMRIWQFESNQQLQIIDEPIQQEIISYDGISFDQFDNLGNHRHPNCIVYDGAKCLYVGDSLGNIHFFDINLSGGSYIARRLSLIVVQEIIGNPINSIKLMPPECQDLLIHTRDNCIRIVDFKSGDGKFHDHEVIYGSVNNRFFGSQSVKIACRSVPSPKGDYVLSGSEDGKPHLWSNLTQTLPTDIFQFNVIGPVADVVWNQGYHMIAIAGFGDEHPILVYVWEREGDLNFIEAKKLQDEIKMKNREQEDIIFNIQAKQTLSRFQQSIQAQGLFQPQFAQSSQIPFQSQSIFNQQQLGNQSKANTQPGPFGSQGPFGQPQQSQQQDPFGQPQQQSQQGPFGQPQQQSQQGPFGQPQQQQGPFGQTQGPFGSQVDPKQNSGPFGQSLQQGPFGQLPFQQQQQVPPNYPNTPYNANYQMPFQ</sequence>
<dbReference type="PROSITE" id="PS50294">
    <property type="entry name" value="WD_REPEATS_REGION"/>
    <property type="match status" value="1"/>
</dbReference>
<feature type="compositionally biased region" description="Low complexity" evidence="2">
    <location>
        <begin position="862"/>
        <end position="928"/>
    </location>
</feature>
<evidence type="ECO:0000313" key="3">
    <source>
        <dbReference type="EMBL" id="CAD8211782.1"/>
    </source>
</evidence>
<feature type="compositionally biased region" description="Low complexity" evidence="2">
    <location>
        <begin position="942"/>
        <end position="976"/>
    </location>
</feature>
<dbReference type="EMBL" id="CAJJDO010000165">
    <property type="protein sequence ID" value="CAD8211782.1"/>
    <property type="molecule type" value="Genomic_DNA"/>
</dbReference>
<dbReference type="AlphaFoldDB" id="A0A8S1YJN2"/>
<dbReference type="OrthoDB" id="2096344at2759"/>
<gene>
    <name evidence="3" type="ORF">PPENT_87.1.T1650037</name>
</gene>
<dbReference type="GO" id="GO:0044458">
    <property type="term" value="P:motile cilium assembly"/>
    <property type="evidence" value="ECO:0007669"/>
    <property type="project" value="TreeGrafter"/>
</dbReference>
<protein>
    <submittedName>
        <fullName evidence="3">Uncharacterized protein</fullName>
    </submittedName>
</protein>
<accession>A0A8S1YJN2</accession>
<keyword evidence="1" id="KW-0853">WD repeat</keyword>
<dbReference type="PANTHER" id="PTHR44499">
    <property type="entry name" value="JOUBERIN"/>
    <property type="match status" value="1"/>
</dbReference>
<dbReference type="SMART" id="SM00320">
    <property type="entry name" value="WD40"/>
    <property type="match status" value="5"/>
</dbReference>